<evidence type="ECO:0000256" key="1">
    <source>
        <dbReference type="ARBA" id="ARBA00004651"/>
    </source>
</evidence>
<feature type="transmembrane region" description="Helical" evidence="7">
    <location>
        <begin position="924"/>
        <end position="946"/>
    </location>
</feature>
<feature type="transmembrane region" description="Helical" evidence="7">
    <location>
        <begin position="866"/>
        <end position="885"/>
    </location>
</feature>
<keyword evidence="10" id="KW-1185">Reference proteome</keyword>
<dbReference type="PANTHER" id="PTHR33406">
    <property type="entry name" value="MEMBRANE PROTEIN MJ1562-RELATED"/>
    <property type="match status" value="1"/>
</dbReference>
<feature type="domain" description="SSD" evidence="8">
    <location>
        <begin position="897"/>
        <end position="1024"/>
    </location>
</feature>
<dbReference type="InterPro" id="IPR004869">
    <property type="entry name" value="MMPL_dom"/>
</dbReference>
<dbReference type="SUPFAM" id="SSF82866">
    <property type="entry name" value="Multidrug efflux transporter AcrB transmembrane domain"/>
    <property type="match status" value="2"/>
</dbReference>
<feature type="transmembrane region" description="Helical" evidence="7">
    <location>
        <begin position="967"/>
        <end position="989"/>
    </location>
</feature>
<dbReference type="EMBL" id="AWTT01000030">
    <property type="protein sequence ID" value="KIS03155.1"/>
    <property type="molecule type" value="Genomic_DNA"/>
</dbReference>
<sequence length="1048" mass="112175">MAKILKNHLGALIAWILVVILAIFMLPNINQLTRDHSTISLPKDSQSQIADSIQKKWGYHQGNTYQVVAVFNNGNNAMSSADKRKVQATINELKQHKAKYGIKSITAPNDNAETKAQLISKDKSTQLVQLMISKKHGTISNINKQLTKSIKTSGVKSYITGSDILNDDFSGAIQEGIKKTEIISVIFIFLVLVLVFRSPIVPLISLLTVGVSFITSLSIVTNLVDKFNFPFSNFTQVFMVIVLFGIGTDYNILLYNQFKDELSRGLSNWKAAQRARRVAGKTILYSGSSILIGFSALGLAKFSIYQSAIGVAVGVAVLLVVLLTLNPFFMAVLGKKMFWPSKNFDGEGTSSLWHRLSSSSALHPIISILIILILMLPFYFTFNNQLNYDDTDEISNTTPSKQGFLTVQEHFSKGTAEPSTLYIKSNHKLDNEKDLKLIDELTRKIQADPAVKTVASVTQPGGTKVKKLYVSNQLGTVTSGLTSAQKGLGQLSTGSQAMTGGLGQLSTGSQQLVDGVAELTSQLNSQLSGSNASQIAQLETGLPEINSGIQQLNAVLQQSGSSVDTSALTSELTNVGNQAKIIGTNLTSAGNTLQALEGQNSSSTSSAAKIVAAADQNGANLNAQQQAILNKVIAGALDEQTQSLESSLSSVATNIQAAGNADKSLASSMTSVSNSASSLKSMMSQVSTLKTQVNQLATASNTALPGATTALKQLTSGLTQIQSALGTSQTGLIQINTGINQLAAESPKITSGIDEVNTGLGSGGTYLKALKKSAAADSYYVPSTVLHSKSYKPAVKAYLSEDKKSAKITIVLKTNPSDTKATSKVRALSTTAKKNLKGTDLKNATVAMGGQSSSLADIKGIASQDFVRTAAIMLIGIFLALIFVTRSLLQPVYILGTLMMAYMTSLSLTRWFTHLFLGRDMLTWNTPFFSFIMLIALGVDYSIFVMMKYREFGRDNLMPSERIVKSASIIGTVVISAAIILSGTFAALIPSGVPTLIEVAMAVIIGLIILVFIIPVIIPATIRLTYPVKSGFQDAENRAKKEKEKNKQ</sequence>
<evidence type="ECO:0000313" key="10">
    <source>
        <dbReference type="Proteomes" id="UP000032279"/>
    </source>
</evidence>
<protein>
    <submittedName>
        <fullName evidence="9">Putative membrane protein</fullName>
    </submittedName>
</protein>
<feature type="transmembrane region" description="Helical" evidence="7">
    <location>
        <begin position="308"/>
        <end position="333"/>
    </location>
</feature>
<dbReference type="PATRIC" id="fig|1335616.4.peg.1276"/>
<dbReference type="STRING" id="1335616.WDC_1276"/>
<feature type="transmembrane region" description="Helical" evidence="7">
    <location>
        <begin position="283"/>
        <end position="302"/>
    </location>
</feature>
<keyword evidence="3" id="KW-1003">Cell membrane</keyword>
<comment type="subcellular location">
    <subcellularLocation>
        <location evidence="1">Cell membrane</location>
        <topology evidence="1">Multi-pass membrane protein</topology>
    </subcellularLocation>
</comment>
<evidence type="ECO:0000256" key="3">
    <source>
        <dbReference type="ARBA" id="ARBA00022475"/>
    </source>
</evidence>
<dbReference type="InterPro" id="IPR000731">
    <property type="entry name" value="SSD"/>
</dbReference>
<comment type="similarity">
    <text evidence="2">Belongs to the resistance-nodulation-cell division (RND) (TC 2.A.6) family. MmpL subfamily.</text>
</comment>
<dbReference type="GO" id="GO:0005886">
    <property type="term" value="C:plasma membrane"/>
    <property type="evidence" value="ECO:0007669"/>
    <property type="project" value="UniProtKB-SubCell"/>
</dbReference>
<dbReference type="NCBIfam" id="TIGR03057">
    <property type="entry name" value="xxxLxxG_by_4"/>
    <property type="match status" value="1"/>
</dbReference>
<feature type="transmembrane region" description="Helical" evidence="7">
    <location>
        <begin position="361"/>
        <end position="380"/>
    </location>
</feature>
<evidence type="ECO:0000256" key="2">
    <source>
        <dbReference type="ARBA" id="ARBA00010157"/>
    </source>
</evidence>
<comment type="caution">
    <text evidence="9">The sequence shown here is derived from an EMBL/GenBank/DDBJ whole genome shotgun (WGS) entry which is preliminary data.</text>
</comment>
<evidence type="ECO:0000259" key="8">
    <source>
        <dbReference type="PROSITE" id="PS50156"/>
    </source>
</evidence>
<proteinExistence type="inferred from homology"/>
<keyword evidence="5 7" id="KW-1133">Transmembrane helix</keyword>
<dbReference type="Proteomes" id="UP000032279">
    <property type="component" value="Unassembled WGS sequence"/>
</dbReference>
<dbReference type="OrthoDB" id="9782006at2"/>
<gene>
    <name evidence="9" type="ORF">WDC_1276</name>
</gene>
<evidence type="ECO:0000256" key="6">
    <source>
        <dbReference type="ARBA" id="ARBA00023136"/>
    </source>
</evidence>
<dbReference type="Gene3D" id="1.20.1640.10">
    <property type="entry name" value="Multidrug efflux transporter AcrB transmembrane domain"/>
    <property type="match status" value="2"/>
</dbReference>
<feature type="transmembrane region" description="Helical" evidence="7">
    <location>
        <begin position="12"/>
        <end position="29"/>
    </location>
</feature>
<dbReference type="InterPro" id="IPR050545">
    <property type="entry name" value="Mycobact_MmpL"/>
</dbReference>
<dbReference type="InterPro" id="IPR023908">
    <property type="entry name" value="xxxLxxG_rpt"/>
</dbReference>
<dbReference type="RefSeq" id="WP_044011010.1">
    <property type="nucleotide sequence ID" value="NZ_AWTT01000030.1"/>
</dbReference>
<accession>A0A0D1A5K5</accession>
<organism evidence="9 10">
    <name type="scientific">Paucilactobacillus wasatchensis</name>
    <dbReference type="NCBI Taxonomy" id="1335616"/>
    <lineage>
        <taxon>Bacteria</taxon>
        <taxon>Bacillati</taxon>
        <taxon>Bacillota</taxon>
        <taxon>Bacilli</taxon>
        <taxon>Lactobacillales</taxon>
        <taxon>Lactobacillaceae</taxon>
        <taxon>Paucilactobacillus</taxon>
    </lineage>
</organism>
<name>A0A0D1A5K5_9LACO</name>
<feature type="transmembrane region" description="Helical" evidence="7">
    <location>
        <begin position="234"/>
        <end position="254"/>
    </location>
</feature>
<keyword evidence="6 7" id="KW-0472">Membrane</keyword>
<keyword evidence="4 7" id="KW-0812">Transmembrane</keyword>
<dbReference type="Pfam" id="PF03176">
    <property type="entry name" value="MMPL"/>
    <property type="match status" value="2"/>
</dbReference>
<evidence type="ECO:0000313" key="9">
    <source>
        <dbReference type="EMBL" id="KIS03155.1"/>
    </source>
</evidence>
<dbReference type="AlphaFoldDB" id="A0A0D1A5K5"/>
<reference evidence="9 10" key="1">
    <citation type="submission" date="2013-08" db="EMBL/GenBank/DDBJ databases">
        <title>Lactobacillus wasatchii sp. WDC04, a late gas producing bacteria isolated from aged chedder cheese.</title>
        <authorList>
            <person name="Oberg C.J."/>
            <person name="Culumber M."/>
            <person name="McMahon D.J."/>
            <person name="Broadbent J.R."/>
            <person name="Oberg T.S."/>
            <person name="Ortaki F."/>
        </authorList>
    </citation>
    <scope>NUCLEOTIDE SEQUENCE [LARGE SCALE GENOMIC DNA]</scope>
    <source>
        <strain evidence="9 10">WDC04</strain>
    </source>
</reference>
<feature type="transmembrane region" description="Helical" evidence="7">
    <location>
        <begin position="995"/>
        <end position="1018"/>
    </location>
</feature>
<dbReference type="PROSITE" id="PS50156">
    <property type="entry name" value="SSD"/>
    <property type="match status" value="1"/>
</dbReference>
<dbReference type="PANTHER" id="PTHR33406:SF6">
    <property type="entry name" value="MEMBRANE PROTEIN YDGH-RELATED"/>
    <property type="match status" value="1"/>
</dbReference>
<evidence type="ECO:0000256" key="7">
    <source>
        <dbReference type="SAM" id="Phobius"/>
    </source>
</evidence>
<feature type="transmembrane region" description="Helical" evidence="7">
    <location>
        <begin position="185"/>
        <end position="214"/>
    </location>
</feature>
<feature type="transmembrane region" description="Helical" evidence="7">
    <location>
        <begin position="892"/>
        <end position="912"/>
    </location>
</feature>
<evidence type="ECO:0000256" key="4">
    <source>
        <dbReference type="ARBA" id="ARBA00022692"/>
    </source>
</evidence>
<evidence type="ECO:0000256" key="5">
    <source>
        <dbReference type="ARBA" id="ARBA00022989"/>
    </source>
</evidence>